<feature type="transmembrane region" description="Helical" evidence="1">
    <location>
        <begin position="248"/>
        <end position="269"/>
    </location>
</feature>
<sequence>MFVGHEVSHETEVVMNSGAPYPIASYMFAGTLGMFLWDFVIHLPDEYNLMLRQRITLPTVAYIVCRFSYLTSDVGSPIHLEHLHQVEHSVRDVIGHNFSAPLDMHCSTIGKILFNGHPAISTSSSLLLFLCVRAFYAGNKRVVNAFIISFFVAAGSSMSVPFLGIGGKVTPSSPYCTITNKNMRLAQILTSIQLLNNMAIFVAIAIKLMPPKDEEEPARAKIVALRRLLRGQHLPELSRTLWWDGQRYIIIFAVTSLISFTAFSIGDFAGHLWLRSRRAAHSDPKLYDLLHDL</sequence>
<keyword evidence="1" id="KW-0812">Transmembrane</keyword>
<keyword evidence="4" id="KW-1185">Reference proteome</keyword>
<organism evidence="3 4">
    <name type="scientific">Paramarasmius palmivorus</name>
    <dbReference type="NCBI Taxonomy" id="297713"/>
    <lineage>
        <taxon>Eukaryota</taxon>
        <taxon>Fungi</taxon>
        <taxon>Dikarya</taxon>
        <taxon>Basidiomycota</taxon>
        <taxon>Agaricomycotina</taxon>
        <taxon>Agaricomycetes</taxon>
        <taxon>Agaricomycetidae</taxon>
        <taxon>Agaricales</taxon>
        <taxon>Marasmiineae</taxon>
        <taxon>Marasmiaceae</taxon>
        <taxon>Paramarasmius</taxon>
    </lineage>
</organism>
<evidence type="ECO:0000259" key="2">
    <source>
        <dbReference type="Pfam" id="PF20151"/>
    </source>
</evidence>
<dbReference type="EMBL" id="JAYKXP010000069">
    <property type="protein sequence ID" value="KAK7031285.1"/>
    <property type="molecule type" value="Genomic_DNA"/>
</dbReference>
<gene>
    <name evidence="3" type="ORF">VNI00_013538</name>
</gene>
<feature type="domain" description="DUF6533" evidence="2">
    <location>
        <begin position="34"/>
        <end position="68"/>
    </location>
</feature>
<keyword evidence="1" id="KW-1133">Transmembrane helix</keyword>
<name>A0AAW0BYE5_9AGAR</name>
<dbReference type="Proteomes" id="UP001383192">
    <property type="component" value="Unassembled WGS sequence"/>
</dbReference>
<feature type="transmembrane region" description="Helical" evidence="1">
    <location>
        <begin position="142"/>
        <end position="164"/>
    </location>
</feature>
<comment type="caution">
    <text evidence="3">The sequence shown here is derived from an EMBL/GenBank/DDBJ whole genome shotgun (WGS) entry which is preliminary data.</text>
</comment>
<keyword evidence="1" id="KW-0472">Membrane</keyword>
<feature type="transmembrane region" description="Helical" evidence="1">
    <location>
        <begin position="23"/>
        <end position="44"/>
    </location>
</feature>
<reference evidence="3 4" key="1">
    <citation type="submission" date="2024-01" db="EMBL/GenBank/DDBJ databases">
        <title>A draft genome for a cacao thread blight-causing isolate of Paramarasmius palmivorus.</title>
        <authorList>
            <person name="Baruah I.K."/>
            <person name="Bukari Y."/>
            <person name="Amoako-Attah I."/>
            <person name="Meinhardt L.W."/>
            <person name="Bailey B.A."/>
            <person name="Cohen S.P."/>
        </authorList>
    </citation>
    <scope>NUCLEOTIDE SEQUENCE [LARGE SCALE GENOMIC DNA]</scope>
    <source>
        <strain evidence="3 4">GH-12</strain>
    </source>
</reference>
<proteinExistence type="predicted"/>
<evidence type="ECO:0000313" key="3">
    <source>
        <dbReference type="EMBL" id="KAK7031285.1"/>
    </source>
</evidence>
<accession>A0AAW0BYE5</accession>
<protein>
    <recommendedName>
        <fullName evidence="2">DUF6533 domain-containing protein</fullName>
    </recommendedName>
</protein>
<dbReference type="AlphaFoldDB" id="A0AAW0BYE5"/>
<evidence type="ECO:0000256" key="1">
    <source>
        <dbReference type="SAM" id="Phobius"/>
    </source>
</evidence>
<dbReference type="InterPro" id="IPR045340">
    <property type="entry name" value="DUF6533"/>
</dbReference>
<evidence type="ECO:0000313" key="4">
    <source>
        <dbReference type="Proteomes" id="UP001383192"/>
    </source>
</evidence>
<feature type="transmembrane region" description="Helical" evidence="1">
    <location>
        <begin position="185"/>
        <end position="206"/>
    </location>
</feature>
<dbReference type="Pfam" id="PF20151">
    <property type="entry name" value="DUF6533"/>
    <property type="match status" value="1"/>
</dbReference>